<gene>
    <name evidence="2" type="ORF">BSAL_85540</name>
</gene>
<sequence length="133" mass="14851">MLHRAQYYWGSDCFFFFSHGEVNAIRQACTKLGSISLKGYTLYSTCEPCPMCMSASVWSEVDAVVFGATFSDAHKYWPQPSSLGAAEVGSRMVREPQVSVRAEVLREECVAVFDACEAARVGRKLEMPPHRDD</sequence>
<keyword evidence="3" id="KW-1185">Reference proteome</keyword>
<dbReference type="Gene3D" id="3.40.140.10">
    <property type="entry name" value="Cytidine Deaminase, domain 2"/>
    <property type="match status" value="1"/>
</dbReference>
<dbReference type="CDD" id="cd01285">
    <property type="entry name" value="nucleoside_deaminase"/>
    <property type="match status" value="1"/>
</dbReference>
<dbReference type="PANTHER" id="PTHR11079:SF161">
    <property type="entry name" value="CMP_DCMP-TYPE DEAMINASE DOMAIN-CONTAINING PROTEIN"/>
    <property type="match status" value="1"/>
</dbReference>
<dbReference type="GO" id="GO:0006152">
    <property type="term" value="P:purine nucleoside catabolic process"/>
    <property type="evidence" value="ECO:0007669"/>
    <property type="project" value="TreeGrafter"/>
</dbReference>
<evidence type="ECO:0000259" key="1">
    <source>
        <dbReference type="PROSITE" id="PS51747"/>
    </source>
</evidence>
<proteinExistence type="predicted"/>
<reference evidence="3" key="1">
    <citation type="submission" date="2015-09" db="EMBL/GenBank/DDBJ databases">
        <authorList>
            <consortium name="Pathogen Informatics"/>
        </authorList>
    </citation>
    <scope>NUCLEOTIDE SEQUENCE [LARGE SCALE GENOMIC DNA]</scope>
    <source>
        <strain evidence="3">Lake Konstanz</strain>
    </source>
</reference>
<dbReference type="SUPFAM" id="SSF53927">
    <property type="entry name" value="Cytidine deaminase-like"/>
    <property type="match status" value="1"/>
</dbReference>
<evidence type="ECO:0000313" key="2">
    <source>
        <dbReference type="EMBL" id="CUG77740.1"/>
    </source>
</evidence>
<name>A0A0S4J491_BODSA</name>
<feature type="domain" description="CMP/dCMP-type deaminase" evidence="1">
    <location>
        <begin position="1"/>
        <end position="88"/>
    </location>
</feature>
<dbReference type="Pfam" id="PF00383">
    <property type="entry name" value="dCMP_cyt_deam_1"/>
    <property type="match status" value="1"/>
</dbReference>
<dbReference type="VEuPathDB" id="TriTrypDB:BSAL_85540"/>
<dbReference type="PROSITE" id="PS51747">
    <property type="entry name" value="CYT_DCMP_DEAMINASES_2"/>
    <property type="match status" value="1"/>
</dbReference>
<dbReference type="InterPro" id="IPR002125">
    <property type="entry name" value="CMP_dCMP_dom"/>
</dbReference>
<protein>
    <submittedName>
        <fullName evidence="2">dCMP deaminase zinc-binding domain protein, putative</fullName>
    </submittedName>
</protein>
<dbReference type="InterPro" id="IPR016193">
    <property type="entry name" value="Cytidine_deaminase-like"/>
</dbReference>
<dbReference type="AlphaFoldDB" id="A0A0S4J491"/>
<evidence type="ECO:0000313" key="3">
    <source>
        <dbReference type="Proteomes" id="UP000051952"/>
    </source>
</evidence>
<dbReference type="GO" id="GO:0047974">
    <property type="term" value="F:guanosine deaminase activity"/>
    <property type="evidence" value="ECO:0007669"/>
    <property type="project" value="TreeGrafter"/>
</dbReference>
<accession>A0A0S4J491</accession>
<dbReference type="Proteomes" id="UP000051952">
    <property type="component" value="Unassembled WGS sequence"/>
</dbReference>
<dbReference type="EMBL" id="CYKH01001010">
    <property type="protein sequence ID" value="CUG77740.1"/>
    <property type="molecule type" value="Genomic_DNA"/>
</dbReference>
<organism evidence="2 3">
    <name type="scientific">Bodo saltans</name>
    <name type="common">Flagellated protozoan</name>
    <dbReference type="NCBI Taxonomy" id="75058"/>
    <lineage>
        <taxon>Eukaryota</taxon>
        <taxon>Discoba</taxon>
        <taxon>Euglenozoa</taxon>
        <taxon>Kinetoplastea</taxon>
        <taxon>Metakinetoplastina</taxon>
        <taxon>Eubodonida</taxon>
        <taxon>Bodonidae</taxon>
        <taxon>Bodo</taxon>
    </lineage>
</organism>
<dbReference type="PANTHER" id="PTHR11079">
    <property type="entry name" value="CYTOSINE DEAMINASE FAMILY MEMBER"/>
    <property type="match status" value="1"/>
</dbReference>
<dbReference type="OrthoDB" id="408702at2759"/>